<keyword evidence="3 4" id="KW-0687">Ribonucleoprotein</keyword>
<comment type="similarity">
    <text evidence="1 4">Belongs to the universal ribosomal protein uL13 family.</text>
</comment>
<evidence type="ECO:0000256" key="1">
    <source>
        <dbReference type="ARBA" id="ARBA00006227"/>
    </source>
</evidence>
<dbReference type="CDD" id="cd00392">
    <property type="entry name" value="Ribosomal_L13"/>
    <property type="match status" value="1"/>
</dbReference>
<dbReference type="Pfam" id="PF00572">
    <property type="entry name" value="Ribosomal_L13"/>
    <property type="match status" value="1"/>
</dbReference>
<evidence type="ECO:0000313" key="5">
    <source>
        <dbReference type="EMBL" id="SMC72285.1"/>
    </source>
</evidence>
<dbReference type="GO" id="GO:0003729">
    <property type="term" value="F:mRNA binding"/>
    <property type="evidence" value="ECO:0007669"/>
    <property type="project" value="TreeGrafter"/>
</dbReference>
<dbReference type="GO" id="GO:0006412">
    <property type="term" value="P:translation"/>
    <property type="evidence" value="ECO:0007669"/>
    <property type="project" value="UniProtKB-UniRule"/>
</dbReference>
<keyword evidence="2 4" id="KW-0689">Ribosomal protein</keyword>
<dbReference type="SUPFAM" id="SSF52161">
    <property type="entry name" value="Ribosomal protein L13"/>
    <property type="match status" value="1"/>
</dbReference>
<dbReference type="PANTHER" id="PTHR11545:SF2">
    <property type="entry name" value="LARGE RIBOSOMAL SUBUNIT PROTEIN UL13M"/>
    <property type="match status" value="1"/>
</dbReference>
<organism evidence="5 6">
    <name type="scientific">Papillibacter cinnamivorans DSM 12816</name>
    <dbReference type="NCBI Taxonomy" id="1122930"/>
    <lineage>
        <taxon>Bacteria</taxon>
        <taxon>Bacillati</taxon>
        <taxon>Bacillota</taxon>
        <taxon>Clostridia</taxon>
        <taxon>Eubacteriales</taxon>
        <taxon>Oscillospiraceae</taxon>
        <taxon>Papillibacter</taxon>
    </lineage>
</organism>
<dbReference type="PANTHER" id="PTHR11545">
    <property type="entry name" value="RIBOSOMAL PROTEIN L13"/>
    <property type="match status" value="1"/>
</dbReference>
<dbReference type="AlphaFoldDB" id="A0A1W2BH07"/>
<dbReference type="OrthoDB" id="9801330at2"/>
<proteinExistence type="inferred from homology"/>
<dbReference type="InterPro" id="IPR036899">
    <property type="entry name" value="Ribosomal_uL13_sf"/>
</dbReference>
<dbReference type="GO" id="GO:0003735">
    <property type="term" value="F:structural constituent of ribosome"/>
    <property type="evidence" value="ECO:0007669"/>
    <property type="project" value="InterPro"/>
</dbReference>
<dbReference type="NCBIfam" id="TIGR01066">
    <property type="entry name" value="rplM_bact"/>
    <property type="match status" value="1"/>
</dbReference>
<evidence type="ECO:0000313" key="6">
    <source>
        <dbReference type="Proteomes" id="UP000192790"/>
    </source>
</evidence>
<evidence type="ECO:0000256" key="4">
    <source>
        <dbReference type="HAMAP-Rule" id="MF_01366"/>
    </source>
</evidence>
<dbReference type="STRING" id="1122930.SAMN02745168_2197"/>
<dbReference type="PIRSF" id="PIRSF002181">
    <property type="entry name" value="Ribosomal_L13"/>
    <property type="match status" value="1"/>
</dbReference>
<dbReference type="InterPro" id="IPR005823">
    <property type="entry name" value="Ribosomal_uL13_bac-type"/>
</dbReference>
<protein>
    <recommendedName>
        <fullName evidence="4">Large ribosomal subunit protein uL13</fullName>
    </recommendedName>
</protein>
<reference evidence="5 6" key="1">
    <citation type="submission" date="2017-04" db="EMBL/GenBank/DDBJ databases">
        <authorList>
            <person name="Afonso C.L."/>
            <person name="Miller P.J."/>
            <person name="Scott M.A."/>
            <person name="Spackman E."/>
            <person name="Goraichik I."/>
            <person name="Dimitrov K.M."/>
            <person name="Suarez D.L."/>
            <person name="Swayne D.E."/>
        </authorList>
    </citation>
    <scope>NUCLEOTIDE SEQUENCE [LARGE SCALE GENOMIC DNA]</scope>
    <source>
        <strain evidence="5 6">DSM 12816</strain>
    </source>
</reference>
<evidence type="ECO:0000256" key="3">
    <source>
        <dbReference type="ARBA" id="ARBA00023274"/>
    </source>
</evidence>
<dbReference type="GO" id="GO:0017148">
    <property type="term" value="P:negative regulation of translation"/>
    <property type="evidence" value="ECO:0007669"/>
    <property type="project" value="TreeGrafter"/>
</dbReference>
<dbReference type="RefSeq" id="WP_084234862.1">
    <property type="nucleotide sequence ID" value="NZ_FWXW01000005.1"/>
</dbReference>
<dbReference type="EMBL" id="FWXW01000005">
    <property type="protein sequence ID" value="SMC72285.1"/>
    <property type="molecule type" value="Genomic_DNA"/>
</dbReference>
<name>A0A1W2BH07_9FIRM</name>
<comment type="function">
    <text evidence="4">This protein is one of the early assembly proteins of the 50S ribosomal subunit, although it is not seen to bind rRNA by itself. It is important during the early stages of 50S assembly.</text>
</comment>
<dbReference type="InterPro" id="IPR005822">
    <property type="entry name" value="Ribosomal_uL13"/>
</dbReference>
<dbReference type="HAMAP" id="MF_01366">
    <property type="entry name" value="Ribosomal_uL13"/>
    <property type="match status" value="1"/>
</dbReference>
<dbReference type="GO" id="GO:0022625">
    <property type="term" value="C:cytosolic large ribosomal subunit"/>
    <property type="evidence" value="ECO:0007669"/>
    <property type="project" value="TreeGrafter"/>
</dbReference>
<keyword evidence="6" id="KW-1185">Reference proteome</keyword>
<comment type="subunit">
    <text evidence="4">Part of the 50S ribosomal subunit.</text>
</comment>
<dbReference type="Proteomes" id="UP000192790">
    <property type="component" value="Unassembled WGS sequence"/>
</dbReference>
<gene>
    <name evidence="4" type="primary">rplM</name>
    <name evidence="5" type="ORF">SAMN02745168_2197</name>
</gene>
<accession>A0A1W2BH07</accession>
<evidence type="ECO:0000256" key="2">
    <source>
        <dbReference type="ARBA" id="ARBA00022980"/>
    </source>
</evidence>
<sequence length="148" mass="16458">MSTTFMANKGNTVRKWYVLDAAGKPLGKTATTAATILRGKHKPEFTPHSDCGDYVVIINAEKAVLTGKKLEQKMYRTHSGYAGHLKEVKYRLLMETKPELAMHLAVRGMLPRNTVTKASLVRLKIFKGSEHEHAAQKPEPWAAETAGR</sequence>
<dbReference type="Gene3D" id="3.90.1180.10">
    <property type="entry name" value="Ribosomal protein L13"/>
    <property type="match status" value="1"/>
</dbReference>